<dbReference type="PANTHER" id="PTHR44591:SF25">
    <property type="entry name" value="CHEMOTAXIS TWO-COMPONENT RESPONSE REGULATOR"/>
    <property type="match status" value="1"/>
</dbReference>
<dbReference type="PANTHER" id="PTHR44591">
    <property type="entry name" value="STRESS RESPONSE REGULATOR PROTEIN 1"/>
    <property type="match status" value="1"/>
</dbReference>
<evidence type="ECO:0000256" key="2">
    <source>
        <dbReference type="PROSITE-ProRule" id="PRU00169"/>
    </source>
</evidence>
<reference evidence="4 5" key="1">
    <citation type="submission" date="2018-08" db="EMBL/GenBank/DDBJ databases">
        <title>Genomic Encyclopedia of Archaeal and Bacterial Type Strains, Phase II (KMG-II): from individual species to whole genera.</title>
        <authorList>
            <person name="Goeker M."/>
        </authorList>
    </citation>
    <scope>NUCLEOTIDE SEQUENCE [LARGE SCALE GENOMIC DNA]</scope>
    <source>
        <strain evidence="4 5">DSM 2261</strain>
    </source>
</reference>
<dbReference type="Pfam" id="PF00072">
    <property type="entry name" value="Response_reg"/>
    <property type="match status" value="1"/>
</dbReference>
<dbReference type="InterPro" id="IPR050595">
    <property type="entry name" value="Bact_response_regulator"/>
</dbReference>
<dbReference type="EMBL" id="QUMU01000011">
    <property type="protein sequence ID" value="REG26523.1"/>
    <property type="molecule type" value="Genomic_DNA"/>
</dbReference>
<dbReference type="SUPFAM" id="SSF52172">
    <property type="entry name" value="CheY-like"/>
    <property type="match status" value="1"/>
</dbReference>
<feature type="modified residue" description="4-aspartylphosphate" evidence="2">
    <location>
        <position position="60"/>
    </location>
</feature>
<dbReference type="PROSITE" id="PS50110">
    <property type="entry name" value="RESPONSE_REGULATORY"/>
    <property type="match status" value="1"/>
</dbReference>
<keyword evidence="5" id="KW-1185">Reference proteome</keyword>
<dbReference type="SMART" id="SM00448">
    <property type="entry name" value="REC"/>
    <property type="match status" value="1"/>
</dbReference>
<evidence type="ECO:0000256" key="1">
    <source>
        <dbReference type="ARBA" id="ARBA00022553"/>
    </source>
</evidence>
<dbReference type="InterPro" id="IPR001789">
    <property type="entry name" value="Sig_transdc_resp-reg_receiver"/>
</dbReference>
<dbReference type="Proteomes" id="UP000256345">
    <property type="component" value="Unassembled WGS sequence"/>
</dbReference>
<sequence>MHPVRSGRNVKILLVEDNEDIREGLTDLLESEGYSVSGSGTAEEGLARLRSDSFHLVITDYMLPGQNGDWMLEQAEREHRLRGTSALMITAHPRVRPPEGVRLMHKPLDIDDFLRVVYESITPLRAVGG</sequence>
<dbReference type="InterPro" id="IPR011006">
    <property type="entry name" value="CheY-like_superfamily"/>
</dbReference>
<feature type="domain" description="Response regulatory" evidence="3">
    <location>
        <begin position="11"/>
        <end position="121"/>
    </location>
</feature>
<dbReference type="Gene3D" id="3.40.50.2300">
    <property type="match status" value="1"/>
</dbReference>
<accession>A0ABX9JSR8</accession>
<comment type="caution">
    <text evidence="4">The sequence shown here is derived from an EMBL/GenBank/DDBJ whole genome shotgun (WGS) entry which is preliminary data.</text>
</comment>
<evidence type="ECO:0000313" key="5">
    <source>
        <dbReference type="Proteomes" id="UP000256345"/>
    </source>
</evidence>
<proteinExistence type="predicted"/>
<protein>
    <submittedName>
        <fullName evidence="4">Response regulator receiver domain-containing protein</fullName>
    </submittedName>
</protein>
<evidence type="ECO:0000313" key="4">
    <source>
        <dbReference type="EMBL" id="REG26523.1"/>
    </source>
</evidence>
<evidence type="ECO:0000259" key="3">
    <source>
        <dbReference type="PROSITE" id="PS50110"/>
    </source>
</evidence>
<name>A0ABX9JSR8_9BACT</name>
<gene>
    <name evidence="4" type="ORF">ATI61_11172</name>
</gene>
<organism evidence="4 5">
    <name type="scientific">Archangium gephyra</name>
    <dbReference type="NCBI Taxonomy" id="48"/>
    <lineage>
        <taxon>Bacteria</taxon>
        <taxon>Pseudomonadati</taxon>
        <taxon>Myxococcota</taxon>
        <taxon>Myxococcia</taxon>
        <taxon>Myxococcales</taxon>
        <taxon>Cystobacterineae</taxon>
        <taxon>Archangiaceae</taxon>
        <taxon>Archangium</taxon>
    </lineage>
</organism>
<dbReference type="CDD" id="cd00156">
    <property type="entry name" value="REC"/>
    <property type="match status" value="1"/>
</dbReference>
<keyword evidence="1 2" id="KW-0597">Phosphoprotein</keyword>